<dbReference type="Proteomes" id="UP000252519">
    <property type="component" value="Unassembled WGS sequence"/>
</dbReference>
<dbReference type="PROSITE" id="PS50181">
    <property type="entry name" value="FBOX"/>
    <property type="match status" value="1"/>
</dbReference>
<comment type="caution">
    <text evidence="2">The sequence shown here is derived from an EMBL/GenBank/DDBJ whole genome shotgun (WGS) entry which is preliminary data.</text>
</comment>
<proteinExistence type="predicted"/>
<dbReference type="AlphaFoldDB" id="A0A368G7Q2"/>
<dbReference type="OrthoDB" id="5864277at2759"/>
<accession>A0A368G7Q2</accession>
<evidence type="ECO:0000313" key="2">
    <source>
        <dbReference type="EMBL" id="RCN39005.1"/>
    </source>
</evidence>
<gene>
    <name evidence="2" type="ORF">ANCCAN_15066</name>
</gene>
<evidence type="ECO:0000313" key="3">
    <source>
        <dbReference type="Proteomes" id="UP000252519"/>
    </source>
</evidence>
<organism evidence="2 3">
    <name type="scientific">Ancylostoma caninum</name>
    <name type="common">Dog hookworm</name>
    <dbReference type="NCBI Taxonomy" id="29170"/>
    <lineage>
        <taxon>Eukaryota</taxon>
        <taxon>Metazoa</taxon>
        <taxon>Ecdysozoa</taxon>
        <taxon>Nematoda</taxon>
        <taxon>Chromadorea</taxon>
        <taxon>Rhabditida</taxon>
        <taxon>Rhabditina</taxon>
        <taxon>Rhabditomorpha</taxon>
        <taxon>Strongyloidea</taxon>
        <taxon>Ancylostomatidae</taxon>
        <taxon>Ancylostomatinae</taxon>
        <taxon>Ancylostoma</taxon>
    </lineage>
</organism>
<protein>
    <submittedName>
        <fullName evidence="2">F-box domain protein</fullName>
    </submittedName>
</protein>
<evidence type="ECO:0000259" key="1">
    <source>
        <dbReference type="PROSITE" id="PS50181"/>
    </source>
</evidence>
<keyword evidence="3" id="KW-1185">Reference proteome</keyword>
<sequence length="89" mass="10228">MINIGKCTTQQRAFFFILNELPLDILVEITDYLSIETCLNLAEVTPRLAAAVARSLRNTNCHIQGYWRERGERCDFFSYLADKWSHTGG</sequence>
<dbReference type="EMBL" id="JOJR01000363">
    <property type="protein sequence ID" value="RCN39005.1"/>
    <property type="molecule type" value="Genomic_DNA"/>
</dbReference>
<reference evidence="2 3" key="1">
    <citation type="submission" date="2014-10" db="EMBL/GenBank/DDBJ databases">
        <title>Draft genome of the hookworm Ancylostoma caninum.</title>
        <authorList>
            <person name="Mitreva M."/>
        </authorList>
    </citation>
    <scope>NUCLEOTIDE SEQUENCE [LARGE SCALE GENOMIC DNA]</scope>
    <source>
        <strain evidence="2 3">Baltimore</strain>
    </source>
</reference>
<dbReference type="InterPro" id="IPR001810">
    <property type="entry name" value="F-box_dom"/>
</dbReference>
<name>A0A368G7Q2_ANCCA</name>
<feature type="domain" description="F-box" evidence="1">
    <location>
        <begin position="15"/>
        <end position="70"/>
    </location>
</feature>